<reference evidence="3" key="2">
    <citation type="submission" date="2022-04" db="EMBL/GenBank/DDBJ databases">
        <title>Complete Genome Sequence of Flavobacterium sediminilitoris YSM-43, Isolated from a Tidal Sediment.</title>
        <authorList>
            <person name="Lee P.A."/>
        </authorList>
    </citation>
    <scope>NUCLEOTIDE SEQUENCE</scope>
    <source>
        <strain evidence="3">YSM-43</strain>
    </source>
</reference>
<organism evidence="3 4">
    <name type="scientific">Flavobacterium sediminilitoris</name>
    <dbReference type="NCBI Taxonomy" id="2024526"/>
    <lineage>
        <taxon>Bacteria</taxon>
        <taxon>Pseudomonadati</taxon>
        <taxon>Bacteroidota</taxon>
        <taxon>Flavobacteriia</taxon>
        <taxon>Flavobacteriales</taxon>
        <taxon>Flavobacteriaceae</taxon>
        <taxon>Flavobacterium</taxon>
    </lineage>
</organism>
<keyword evidence="4" id="KW-1185">Reference proteome</keyword>
<dbReference type="Proteomes" id="UP000830454">
    <property type="component" value="Chromosome"/>
</dbReference>
<keyword evidence="1" id="KW-0812">Transmembrane</keyword>
<evidence type="ECO:0000313" key="4">
    <source>
        <dbReference type="Proteomes" id="UP000830454"/>
    </source>
</evidence>
<name>A0ABY4HMP0_9FLAO</name>
<dbReference type="InterPro" id="IPR046483">
    <property type="entry name" value="DUF6576"/>
</dbReference>
<sequence>MNFIIFIPIVPSSSDFNPILIIIPVLILVYILIIKTNIFSLDKKSNAYYKKDKKYYSIEDKYNTVKIEKERELNQLLEKINKKGINNLSAKEKRRLDELSK</sequence>
<keyword evidence="1" id="KW-1133">Transmembrane helix</keyword>
<dbReference type="EMBL" id="CP090145">
    <property type="protein sequence ID" value="UOX33556.1"/>
    <property type="molecule type" value="Genomic_DNA"/>
</dbReference>
<evidence type="ECO:0000256" key="1">
    <source>
        <dbReference type="SAM" id="Phobius"/>
    </source>
</evidence>
<proteinExistence type="predicted"/>
<evidence type="ECO:0000259" key="2">
    <source>
        <dbReference type="Pfam" id="PF20216"/>
    </source>
</evidence>
<protein>
    <recommendedName>
        <fullName evidence="2">DUF6576 domain-containing protein</fullName>
    </recommendedName>
</protein>
<dbReference type="RefSeq" id="WP_052705037.1">
    <property type="nucleotide sequence ID" value="NZ_CP090145.1"/>
</dbReference>
<gene>
    <name evidence="3" type="ORF">LXD69_16170</name>
</gene>
<dbReference type="Pfam" id="PF20216">
    <property type="entry name" value="DUF6576"/>
    <property type="match status" value="1"/>
</dbReference>
<evidence type="ECO:0000313" key="3">
    <source>
        <dbReference type="EMBL" id="UOX33556.1"/>
    </source>
</evidence>
<feature type="transmembrane region" description="Helical" evidence="1">
    <location>
        <begin position="16"/>
        <end position="34"/>
    </location>
</feature>
<feature type="domain" description="DUF6576" evidence="2">
    <location>
        <begin position="56"/>
        <end position="101"/>
    </location>
</feature>
<reference evidence="3" key="1">
    <citation type="submission" date="2021-12" db="EMBL/GenBank/DDBJ databases">
        <authorList>
            <person name="Cha I.-T."/>
            <person name="Lee K.-E."/>
            <person name="Park S.-J."/>
        </authorList>
    </citation>
    <scope>NUCLEOTIDE SEQUENCE</scope>
    <source>
        <strain evidence="3">YSM-43</strain>
    </source>
</reference>
<accession>A0ABY4HMP0</accession>
<keyword evidence="1" id="KW-0472">Membrane</keyword>